<sequence length="273" mass="29814">MACMAATQLSAPRQAFRASSRSSRRAAVVVRAAAEQQQPAGLDRRAALMGLAAALVAVQTRPALAEDFEIFYGLATPPTSYGGYGGKSQNAKEDAKYIFEYPANWKSETINKRDKGTQGVDCRVFNPKNKLQQAFVITLGRAGEDNRSFRLTDIDSTLAGFAGADYDMLDALTDAAVERTDSTREVNGQLYFDVDFASPNVQYLASITVSAGKVFAMFVKSPARMFAESESDLRRIRSTFKTESFKTEDDGWVIRDGVVVIIKDSNIPDGTVI</sequence>
<dbReference type="InterPro" id="IPR016123">
    <property type="entry name" value="Mog1/PsbP_a/b/a-sand"/>
</dbReference>
<keyword evidence="2" id="KW-1185">Reference proteome</keyword>
<reference evidence="1 2" key="1">
    <citation type="journal article" date="2018" name="Plant J.">
        <title>Genome sequences of Chlorella sorokiniana UTEX 1602 and Micractinium conductrix SAG 241.80: implications to maltose excretion by a green alga.</title>
        <authorList>
            <person name="Arriola M.B."/>
            <person name="Velmurugan N."/>
            <person name="Zhang Y."/>
            <person name="Plunkett M.H."/>
            <person name="Hondzo H."/>
            <person name="Barney B.M."/>
        </authorList>
    </citation>
    <scope>NUCLEOTIDE SEQUENCE [LARGE SCALE GENOMIC DNA]</scope>
    <source>
        <strain evidence="2">UTEX 1602</strain>
    </source>
</reference>
<dbReference type="Proteomes" id="UP000239899">
    <property type="component" value="Unassembled WGS sequence"/>
</dbReference>
<accession>A0A2P6U2C6</accession>
<dbReference type="STRING" id="3076.A0A2P6U2C6"/>
<dbReference type="Gene3D" id="3.40.1000.10">
    <property type="entry name" value="Mog1/PsbP, alpha/beta/alpha sandwich"/>
    <property type="match status" value="1"/>
</dbReference>
<dbReference type="PANTHER" id="PTHR31407">
    <property type="match status" value="1"/>
</dbReference>
<dbReference type="PANTHER" id="PTHR31407:SF20">
    <property type="entry name" value="THYLAKOID LUMENAL 19 KDA PROTEIN, CHLOROPLASTIC"/>
    <property type="match status" value="1"/>
</dbReference>
<gene>
    <name evidence="1" type="ORF">C2E21_0997</name>
</gene>
<protein>
    <submittedName>
        <fullName evidence="1">Thylakoid lumenal 19 kDa chloroplastic</fullName>
    </submittedName>
</protein>
<dbReference type="AlphaFoldDB" id="A0A2P6U2C6"/>
<evidence type="ECO:0000313" key="2">
    <source>
        <dbReference type="Proteomes" id="UP000239899"/>
    </source>
</evidence>
<dbReference type="SUPFAM" id="SSF55724">
    <property type="entry name" value="Mog1p/PsbP-like"/>
    <property type="match status" value="1"/>
</dbReference>
<evidence type="ECO:0000313" key="1">
    <source>
        <dbReference type="EMBL" id="PRW60466.1"/>
    </source>
</evidence>
<name>A0A2P6U2C6_CHLSO</name>
<dbReference type="EMBL" id="LHPG02000002">
    <property type="protein sequence ID" value="PRW60466.1"/>
    <property type="molecule type" value="Genomic_DNA"/>
</dbReference>
<organism evidence="1 2">
    <name type="scientific">Chlorella sorokiniana</name>
    <name type="common">Freshwater green alga</name>
    <dbReference type="NCBI Taxonomy" id="3076"/>
    <lineage>
        <taxon>Eukaryota</taxon>
        <taxon>Viridiplantae</taxon>
        <taxon>Chlorophyta</taxon>
        <taxon>core chlorophytes</taxon>
        <taxon>Trebouxiophyceae</taxon>
        <taxon>Chlorellales</taxon>
        <taxon>Chlorellaceae</taxon>
        <taxon>Chlorella clade</taxon>
        <taxon>Chlorella</taxon>
    </lineage>
</organism>
<proteinExistence type="predicted"/>
<dbReference type="OrthoDB" id="1916780at2759"/>
<comment type="caution">
    <text evidence="1">The sequence shown here is derived from an EMBL/GenBank/DDBJ whole genome shotgun (WGS) entry which is preliminary data.</text>
</comment>